<evidence type="ECO:0008006" key="3">
    <source>
        <dbReference type="Google" id="ProtNLM"/>
    </source>
</evidence>
<name>A0ABP7W6J8_9ACTN</name>
<dbReference type="EMBL" id="BAAAZY010000025">
    <property type="protein sequence ID" value="GAA4082378.1"/>
    <property type="molecule type" value="Genomic_DNA"/>
</dbReference>
<evidence type="ECO:0000313" key="1">
    <source>
        <dbReference type="EMBL" id="GAA4082378.1"/>
    </source>
</evidence>
<keyword evidence="2" id="KW-1185">Reference proteome</keyword>
<dbReference type="PANTHER" id="PTHR35526:SF3">
    <property type="entry name" value="ANTI-SIGMA-F FACTOR RSBW"/>
    <property type="match status" value="1"/>
</dbReference>
<reference evidence="2" key="1">
    <citation type="journal article" date="2019" name="Int. J. Syst. Evol. Microbiol.">
        <title>The Global Catalogue of Microorganisms (GCM) 10K type strain sequencing project: providing services to taxonomists for standard genome sequencing and annotation.</title>
        <authorList>
            <consortium name="The Broad Institute Genomics Platform"/>
            <consortium name="The Broad Institute Genome Sequencing Center for Infectious Disease"/>
            <person name="Wu L."/>
            <person name="Ma J."/>
        </authorList>
    </citation>
    <scope>NUCLEOTIDE SEQUENCE [LARGE SCALE GENOMIC DNA]</scope>
    <source>
        <strain evidence="2">JCM 16925</strain>
    </source>
</reference>
<dbReference type="Gene3D" id="3.30.565.10">
    <property type="entry name" value="Histidine kinase-like ATPase, C-terminal domain"/>
    <property type="match status" value="1"/>
</dbReference>
<proteinExistence type="predicted"/>
<dbReference type="InterPro" id="IPR050267">
    <property type="entry name" value="Anti-sigma-factor_SerPK"/>
</dbReference>
<protein>
    <recommendedName>
        <fullName evidence="3">ATP-binding protein</fullName>
    </recommendedName>
</protein>
<dbReference type="PANTHER" id="PTHR35526">
    <property type="entry name" value="ANTI-SIGMA-F FACTOR RSBW-RELATED"/>
    <property type="match status" value="1"/>
</dbReference>
<dbReference type="SUPFAM" id="SSF55874">
    <property type="entry name" value="ATPase domain of HSP90 chaperone/DNA topoisomerase II/histidine kinase"/>
    <property type="match status" value="1"/>
</dbReference>
<dbReference type="RefSeq" id="WP_345019941.1">
    <property type="nucleotide sequence ID" value="NZ_BAAAZY010000025.1"/>
</dbReference>
<gene>
    <name evidence="1" type="ORF">GCM10022233_74480</name>
</gene>
<sequence length="223" mass="24121">MIYVSGCVGREPWVQQFIAQASELSQLRRTLKLRLILWGLHEHVDVAQICLSELATNVIQHVGQGTPATLRLALSGPYLRLEVEDPDARALPTLLAVSSAVESGRGMALVDALSDHRWGVVPRGDSKVVWCELAVDASSASGHANGPRVRRAEAILDLYGSWRLPRGGPVPGEGSVLTKAVAEEAAIGVMADMLHWLRAHGFDPDDVLDRAQSHFEAEIGEVV</sequence>
<comment type="caution">
    <text evidence="1">The sequence shown here is derived from an EMBL/GenBank/DDBJ whole genome shotgun (WGS) entry which is preliminary data.</text>
</comment>
<dbReference type="Proteomes" id="UP001499984">
    <property type="component" value="Unassembled WGS sequence"/>
</dbReference>
<dbReference type="CDD" id="cd16936">
    <property type="entry name" value="HATPase_RsbW-like"/>
    <property type="match status" value="1"/>
</dbReference>
<dbReference type="InterPro" id="IPR036890">
    <property type="entry name" value="HATPase_C_sf"/>
</dbReference>
<evidence type="ECO:0000313" key="2">
    <source>
        <dbReference type="Proteomes" id="UP001499984"/>
    </source>
</evidence>
<accession>A0ABP7W6J8</accession>
<organism evidence="1 2">
    <name type="scientific">Streptomyces shaanxiensis</name>
    <dbReference type="NCBI Taxonomy" id="653357"/>
    <lineage>
        <taxon>Bacteria</taxon>
        <taxon>Bacillati</taxon>
        <taxon>Actinomycetota</taxon>
        <taxon>Actinomycetes</taxon>
        <taxon>Kitasatosporales</taxon>
        <taxon>Streptomycetaceae</taxon>
        <taxon>Streptomyces</taxon>
    </lineage>
</organism>